<dbReference type="SMART" id="SM00409">
    <property type="entry name" value="IG"/>
    <property type="match status" value="2"/>
</dbReference>
<keyword evidence="6" id="KW-0393">Immunoglobulin domain</keyword>
<evidence type="ECO:0000256" key="5">
    <source>
        <dbReference type="ARBA" id="ARBA00023157"/>
    </source>
</evidence>
<comment type="subcellular location">
    <subcellularLocation>
        <location evidence="1">Cytoplasm</location>
    </subcellularLocation>
</comment>
<dbReference type="Proteomes" id="UP000264800">
    <property type="component" value="Unplaced"/>
</dbReference>
<dbReference type="Ensembl" id="ENSKMAT00000003608.1">
    <property type="protein sequence ID" value="ENSKMAP00000003540.1"/>
    <property type="gene ID" value="ENSKMAG00000002688.1"/>
</dbReference>
<dbReference type="InterPro" id="IPR013783">
    <property type="entry name" value="Ig-like_fold"/>
</dbReference>
<reference evidence="8" key="1">
    <citation type="submission" date="2025-08" db="UniProtKB">
        <authorList>
            <consortium name="Ensembl"/>
        </authorList>
    </citation>
    <scope>IDENTIFICATION</scope>
</reference>
<dbReference type="Pfam" id="PF07679">
    <property type="entry name" value="I-set"/>
    <property type="match status" value="1"/>
</dbReference>
<evidence type="ECO:0000256" key="1">
    <source>
        <dbReference type="ARBA" id="ARBA00004496"/>
    </source>
</evidence>
<dbReference type="AlphaFoldDB" id="A0A3Q2ZKY7"/>
<dbReference type="FunFam" id="2.60.40.10:FF:000211">
    <property type="entry name" value="Obscurin-like protein 1"/>
    <property type="match status" value="1"/>
</dbReference>
<keyword evidence="2" id="KW-0963">Cytoplasm</keyword>
<dbReference type="STRING" id="37003.ENSKMAP00000003540"/>
<evidence type="ECO:0000256" key="4">
    <source>
        <dbReference type="ARBA" id="ARBA00022737"/>
    </source>
</evidence>
<keyword evidence="9" id="KW-1185">Reference proteome</keyword>
<keyword evidence="4" id="KW-0677">Repeat</keyword>
<dbReference type="GO" id="GO:0005737">
    <property type="term" value="C:cytoplasm"/>
    <property type="evidence" value="ECO:0007669"/>
    <property type="project" value="UniProtKB-SubCell"/>
</dbReference>
<dbReference type="InterPro" id="IPR003598">
    <property type="entry name" value="Ig_sub2"/>
</dbReference>
<evidence type="ECO:0000259" key="7">
    <source>
        <dbReference type="PROSITE" id="PS50835"/>
    </source>
</evidence>
<dbReference type="GeneTree" id="ENSGT00940000154756"/>
<dbReference type="SUPFAM" id="SSF48726">
    <property type="entry name" value="Immunoglobulin"/>
    <property type="match status" value="2"/>
</dbReference>
<protein>
    <recommendedName>
        <fullName evidence="7">Ig-like domain-containing protein</fullName>
    </recommendedName>
</protein>
<accession>A0A3Q2ZKY7</accession>
<evidence type="ECO:0000313" key="8">
    <source>
        <dbReference type="Ensembl" id="ENSKMAP00000003540.1"/>
    </source>
</evidence>
<organism evidence="8 9">
    <name type="scientific">Kryptolebias marmoratus</name>
    <name type="common">Mangrove killifish</name>
    <name type="synonym">Rivulus marmoratus</name>
    <dbReference type="NCBI Taxonomy" id="37003"/>
    <lineage>
        <taxon>Eukaryota</taxon>
        <taxon>Metazoa</taxon>
        <taxon>Chordata</taxon>
        <taxon>Craniata</taxon>
        <taxon>Vertebrata</taxon>
        <taxon>Euteleostomi</taxon>
        <taxon>Actinopterygii</taxon>
        <taxon>Neopterygii</taxon>
        <taxon>Teleostei</taxon>
        <taxon>Neoteleostei</taxon>
        <taxon>Acanthomorphata</taxon>
        <taxon>Ovalentaria</taxon>
        <taxon>Atherinomorphae</taxon>
        <taxon>Cyprinodontiformes</taxon>
        <taxon>Rivulidae</taxon>
        <taxon>Kryptolebias</taxon>
    </lineage>
</organism>
<dbReference type="InterPro" id="IPR013098">
    <property type="entry name" value="Ig_I-set"/>
</dbReference>
<sequence length="167" mass="18811">IGETADYFARAHYLCPRNQNGNGTVLTSLSTSDPVSLVSDCTKRTFTIEPLRRSDAGEYTCDVNTDQIHFSLIKFVRHLQDTVAHADGMVTLRCEVCKPKADVQWLKNGVEVVPSRRFSIRADGVERSLTIHRLTQQDAGQYTCESRDDQTTATLRVESKYARDEII</sequence>
<dbReference type="OMA" id="YFARAHY"/>
<dbReference type="CDD" id="cd00096">
    <property type="entry name" value="Ig"/>
    <property type="match status" value="1"/>
</dbReference>
<name>A0A3Q2ZKY7_KRYMA</name>
<feature type="domain" description="Ig-like" evidence="7">
    <location>
        <begin position="90"/>
        <end position="156"/>
    </location>
</feature>
<dbReference type="PANTHER" id="PTHR35971">
    <property type="entry name" value="SI:DKEY-31G6.6"/>
    <property type="match status" value="1"/>
</dbReference>
<dbReference type="InterPro" id="IPR052385">
    <property type="entry name" value="Obscurin/Obscurin-like_Reg"/>
</dbReference>
<dbReference type="SMART" id="SM00408">
    <property type="entry name" value="IGc2"/>
    <property type="match status" value="1"/>
</dbReference>
<reference evidence="8" key="2">
    <citation type="submission" date="2025-09" db="UniProtKB">
        <authorList>
            <consortium name="Ensembl"/>
        </authorList>
    </citation>
    <scope>IDENTIFICATION</scope>
</reference>
<dbReference type="InterPro" id="IPR036179">
    <property type="entry name" value="Ig-like_dom_sf"/>
</dbReference>
<keyword evidence="5" id="KW-1015">Disulfide bond</keyword>
<dbReference type="InterPro" id="IPR003599">
    <property type="entry name" value="Ig_sub"/>
</dbReference>
<keyword evidence="3" id="KW-0597">Phosphoprotein</keyword>
<evidence type="ECO:0000256" key="2">
    <source>
        <dbReference type="ARBA" id="ARBA00022490"/>
    </source>
</evidence>
<evidence type="ECO:0000256" key="3">
    <source>
        <dbReference type="ARBA" id="ARBA00022553"/>
    </source>
</evidence>
<dbReference type="PANTHER" id="PTHR35971:SF3">
    <property type="entry name" value="OBSCURIN-LIKE PROTEIN 1 ISOFORM X1"/>
    <property type="match status" value="1"/>
</dbReference>
<dbReference type="PROSITE" id="PS50835">
    <property type="entry name" value="IG_LIKE"/>
    <property type="match status" value="1"/>
</dbReference>
<evidence type="ECO:0000313" key="9">
    <source>
        <dbReference type="Proteomes" id="UP000264800"/>
    </source>
</evidence>
<dbReference type="Gene3D" id="2.60.40.10">
    <property type="entry name" value="Immunoglobulins"/>
    <property type="match status" value="2"/>
</dbReference>
<proteinExistence type="predicted"/>
<evidence type="ECO:0000256" key="6">
    <source>
        <dbReference type="ARBA" id="ARBA00023319"/>
    </source>
</evidence>
<dbReference type="InterPro" id="IPR007110">
    <property type="entry name" value="Ig-like_dom"/>
</dbReference>